<dbReference type="Pfam" id="PF01365">
    <property type="entry name" value="RYDR_ITPR"/>
    <property type="match status" value="1"/>
</dbReference>
<dbReference type="Pfam" id="PF08709">
    <property type="entry name" value="Ins145_P3_rec"/>
    <property type="match status" value="1"/>
</dbReference>
<feature type="compositionally biased region" description="Basic residues" evidence="2">
    <location>
        <begin position="112"/>
        <end position="127"/>
    </location>
</feature>
<organism evidence="4 5">
    <name type="scientific">Cymbomonas tetramitiformis</name>
    <dbReference type="NCBI Taxonomy" id="36881"/>
    <lineage>
        <taxon>Eukaryota</taxon>
        <taxon>Viridiplantae</taxon>
        <taxon>Chlorophyta</taxon>
        <taxon>Pyramimonadophyceae</taxon>
        <taxon>Pyramimonadales</taxon>
        <taxon>Pyramimonadaceae</taxon>
        <taxon>Cymbomonas</taxon>
    </lineage>
</organism>
<comment type="caution">
    <text evidence="4">The sequence shown here is derived from an EMBL/GenBank/DDBJ whole genome shotgun (WGS) entry which is preliminary data.</text>
</comment>
<dbReference type="SUPFAM" id="SSF100909">
    <property type="entry name" value="IP3 receptor type 1 binding core, domain 2"/>
    <property type="match status" value="1"/>
</dbReference>
<dbReference type="Gene3D" id="1.25.10.30">
    <property type="entry name" value="IP3 receptor type 1 binding core, RIH domain"/>
    <property type="match status" value="1"/>
</dbReference>
<sequence>MESDDPSGIGEDTSDVSVGFGDEVLLFLPEGLNNTCGYVCSTTGFETCAVHCTEDSGSISQSSTHNLDHCRFFIYQQLNYSAVKEAARYFPELREEVLLKLLHGSSDEHFRKPSSKKGTMGRRHRSLVKGPEPSVAKQILDEYDADEEAKQRLRLLKSLRAQVEKEKLAGFLEFRRVAGVEELVFGEVIQLRHRLSGNFLTVRASGLAELDQNSCKVELWHHGSEASWFRVLPGFKAKSAGEVVKFGDSITLQSVSIPELYVHVGFGPQEHTLTTTAAATLREFWQHSTLPSPYILYSAEVNASHQSSRFKIVPFAKNSAFRALAESEAKEVVKQLEHVHKDLGHEALSTVEESELLLGGQMLQMYHRESSSYLVCNPSVDGDDEVVFQQDRATATDGVTAPQESGGDAGLHRERCKNSNSFWKVEAVSPVWSGRPLTWRQVYRLKHIATNKFLRASNIRPWNMLRNAIAHGYCGPQGMVRVMAVNRASSSDGRKLEMTEEYHSPNTLWRLRPFQTWKEEKMREGHEGGFPPGCLLYFENVATGKLLTPRDGKACVTSLHLEGNAMCLHVVHQTELANLWPVVHAKNCMSIFISKVREAPPLDSPKATLEDEAAAAIGDPSLEYLAMWQEVINSSVLGSVVLASSVLQTKVLKSLLQQLTPWSKDQDMMLRDGSPNFALQDCLREQCYLQLIVSLLKEFFEVRRIPTMLMNRIGNQGFQLLCQLAYRLLKQACKGSKTNKAFMSQHTSMLQMHLGTEMKAANTLMEIYTGNLQLVQSITDENLDRFMQLVRRYRKPRFVAFLIVCAECEDTPVKHNQDRIIEFLRTNKDLMPTVRIVEGSILQLEERSVELVDPMAGPTAPPCKCHQYSKTLDKEEFRDGEESSPIDESEHLLRYYIQMLKLYRVLCMGQNETAAALLLDLASRIGTGFHELVTMAQNATLPYMQRTHAVELLGELYIRVPRDVCPALLKLTRCWDLSRKPEPARPFQKGAGNPTFLRQRTGLTPAPSPCSSTPASVEDCSEAVQNSLGIRLDTLKTFILMYIEDVKFDFSRPSMNHLTKSVLELLNTLIECGHYTKPWTSSSLLAWWTGSGKARSSIEQRQLQMEEEVRKMSAVSSKAEANRDQASLEAVRDEHDLTQIKDLVAPLMELLDGRTDVQQSAGNERYQYTDDASAVIDAKMVICRILTHMFTLRLDKRAMLMQQRFEVIYREIQGIRLRRIPSAFTRSVSMVGTAVNHLRGFTEVEGMESSSGTVDGDGVERKTGMWMPAQLDQLRELLFGQTFLSELVAHHGTDNLKAPTHFMQVLLDQLRYHYPPLVLKSFDLLHKHLTQRMELVQFVNQDLQLVSDVDLLHRYPLILHGVRALQHCRREIAAGKTSSAVRAAIQTALHVLGTLSGPFGEIDFSNQWMPRLFAKERAGEQEPEKRGAFQDMLGNMGMVEQVILLLQPFAEWTQSAGRSGWGAQETTLLCRLKAKCHWFLQQCCMGPTNARNQRLLQQHAPALRIFMETPGLDTPTTMLAFLETHKVLEQGEDTQAIVRRCALAIKKFGQQVRWLRIMGSTLVDDGLLVKESQEHTLKVLQEHRDSVALLWNDEAGFVERAKLMAIREYLDPRCYFTSKLMYHLEFVLLVGVCAREGSSFQHNMARTFYTFQDVIRHIIDSDLYRTGEAWGSARGGSCSPDAEISEPHSFRLPMLVIDSEGREGAPGVQYAEQATTSELPPCCLVKDAFVLLLEAVFFTAEDGRAMMEEADGFRVWSGHVERQNSGIQPPSAFMDVRKEGVEHSLIGRISFAGNDFVSATHPDRHLMQVFVSDIRAAQIRMELRPYIYNTVLPCISSYVEHIQEVRPRRLPGAALPLHPASPIAAAVREVGGVVRSL</sequence>
<dbReference type="InterPro" id="IPR035910">
    <property type="entry name" value="RyR/IP3R_RIH_dom_sf"/>
</dbReference>
<evidence type="ECO:0000256" key="1">
    <source>
        <dbReference type="ARBA" id="ARBA00022737"/>
    </source>
</evidence>
<dbReference type="Gene3D" id="2.80.10.50">
    <property type="match status" value="2"/>
</dbReference>
<dbReference type="EMBL" id="LGRX02003943">
    <property type="protein sequence ID" value="KAK3281228.1"/>
    <property type="molecule type" value="Genomic_DNA"/>
</dbReference>
<reference evidence="4 5" key="1">
    <citation type="journal article" date="2015" name="Genome Biol. Evol.">
        <title>Comparative Genomics of a Bacterivorous Green Alga Reveals Evolutionary Causalities and Consequences of Phago-Mixotrophic Mode of Nutrition.</title>
        <authorList>
            <person name="Burns J.A."/>
            <person name="Paasch A."/>
            <person name="Narechania A."/>
            <person name="Kim E."/>
        </authorList>
    </citation>
    <scope>NUCLEOTIDE SEQUENCE [LARGE SCALE GENOMIC DNA]</scope>
    <source>
        <strain evidence="4 5">PLY_AMNH</strain>
    </source>
</reference>
<feature type="domain" description="MIR" evidence="3">
    <location>
        <begin position="434"/>
        <end position="514"/>
    </location>
</feature>
<evidence type="ECO:0000256" key="2">
    <source>
        <dbReference type="SAM" id="MobiDB-lite"/>
    </source>
</evidence>
<dbReference type="InterPro" id="IPR000699">
    <property type="entry name" value="RIH_dom"/>
</dbReference>
<proteinExistence type="predicted"/>
<dbReference type="InterPro" id="IPR016093">
    <property type="entry name" value="MIR_motif"/>
</dbReference>
<dbReference type="PROSITE" id="PS50919">
    <property type="entry name" value="MIR"/>
    <property type="match status" value="1"/>
</dbReference>
<dbReference type="SUPFAM" id="SSF82109">
    <property type="entry name" value="MIR domain"/>
    <property type="match status" value="1"/>
</dbReference>
<accession>A0AAE0GNN5</accession>
<evidence type="ECO:0000313" key="4">
    <source>
        <dbReference type="EMBL" id="KAK3281228.1"/>
    </source>
</evidence>
<dbReference type="PANTHER" id="PTHR13715">
    <property type="entry name" value="RYANODINE RECEPTOR AND IP3 RECEPTOR"/>
    <property type="match status" value="1"/>
</dbReference>
<feature type="region of interest" description="Disordered" evidence="2">
    <location>
        <begin position="109"/>
        <end position="128"/>
    </location>
</feature>
<keyword evidence="1" id="KW-0677">Repeat</keyword>
<protein>
    <recommendedName>
        <fullName evidence="3">MIR domain-containing protein</fullName>
    </recommendedName>
</protein>
<gene>
    <name evidence="4" type="ORF">CYMTET_10968</name>
</gene>
<evidence type="ECO:0000259" key="3">
    <source>
        <dbReference type="PROSITE" id="PS50919"/>
    </source>
</evidence>
<dbReference type="GO" id="GO:0005262">
    <property type="term" value="F:calcium channel activity"/>
    <property type="evidence" value="ECO:0007669"/>
    <property type="project" value="InterPro"/>
</dbReference>
<dbReference type="InterPro" id="IPR015925">
    <property type="entry name" value="Ryanodine_IP3_receptor"/>
</dbReference>
<evidence type="ECO:0000313" key="5">
    <source>
        <dbReference type="Proteomes" id="UP001190700"/>
    </source>
</evidence>
<keyword evidence="5" id="KW-1185">Reference proteome</keyword>
<dbReference type="InterPro" id="IPR014821">
    <property type="entry name" value="Ins145_P3_rcpt"/>
</dbReference>
<dbReference type="Pfam" id="PF02815">
    <property type="entry name" value="MIR"/>
    <property type="match status" value="1"/>
</dbReference>
<name>A0AAE0GNN5_9CHLO</name>
<dbReference type="InterPro" id="IPR036300">
    <property type="entry name" value="MIR_dom_sf"/>
</dbReference>
<dbReference type="PANTHER" id="PTHR13715:SF99">
    <property type="entry name" value="INOSITOL 1,4,5-TRISPHOSPHATE RECEPTOR-LIKE PROTEIN A"/>
    <property type="match status" value="1"/>
</dbReference>
<dbReference type="Proteomes" id="UP001190700">
    <property type="component" value="Unassembled WGS sequence"/>
</dbReference>
<dbReference type="GO" id="GO:0016020">
    <property type="term" value="C:membrane"/>
    <property type="evidence" value="ECO:0007669"/>
    <property type="project" value="InterPro"/>
</dbReference>